<evidence type="ECO:0000313" key="4">
    <source>
        <dbReference type="Proteomes" id="UP000198508"/>
    </source>
</evidence>
<evidence type="ECO:0000313" key="3">
    <source>
        <dbReference type="EMBL" id="SEU08721.1"/>
    </source>
</evidence>
<keyword evidence="4" id="KW-1185">Reference proteome</keyword>
<feature type="chain" id="PRO_5011531782" evidence="2">
    <location>
        <begin position="36"/>
        <end position="416"/>
    </location>
</feature>
<feature type="signal peptide" evidence="2">
    <location>
        <begin position="1"/>
        <end position="35"/>
    </location>
</feature>
<evidence type="ECO:0000256" key="1">
    <source>
        <dbReference type="SAM" id="Phobius"/>
    </source>
</evidence>
<protein>
    <submittedName>
        <fullName evidence="3">Type II secretion system protein F (GspF)</fullName>
    </submittedName>
</protein>
<dbReference type="AlphaFoldDB" id="A0A1I0JF77"/>
<organism evidence="3 4">
    <name type="scientific">Enterocloster lavalensis</name>
    <dbReference type="NCBI Taxonomy" id="460384"/>
    <lineage>
        <taxon>Bacteria</taxon>
        <taxon>Bacillati</taxon>
        <taxon>Bacillota</taxon>
        <taxon>Clostridia</taxon>
        <taxon>Lachnospirales</taxon>
        <taxon>Lachnospiraceae</taxon>
        <taxon>Enterocloster</taxon>
    </lineage>
</organism>
<reference evidence="4" key="1">
    <citation type="submission" date="2016-10" db="EMBL/GenBank/DDBJ databases">
        <authorList>
            <person name="Varghese N."/>
            <person name="Submissions S."/>
        </authorList>
    </citation>
    <scope>NUCLEOTIDE SEQUENCE [LARGE SCALE GENOMIC DNA]</scope>
    <source>
        <strain evidence="4">NLAE-zl-G277</strain>
    </source>
</reference>
<dbReference type="RefSeq" id="WP_092368884.1">
    <property type="nucleotide sequence ID" value="NZ_DAINWJ010000051.1"/>
</dbReference>
<keyword evidence="1" id="KW-0472">Membrane</keyword>
<dbReference type="Proteomes" id="UP000198508">
    <property type="component" value="Unassembled WGS sequence"/>
</dbReference>
<gene>
    <name evidence="3" type="ORF">SAMN05216313_12940</name>
</gene>
<dbReference type="STRING" id="460384.SAMN05216313_12940"/>
<accession>A0A1I0JF77</accession>
<keyword evidence="2" id="KW-0732">Signal</keyword>
<keyword evidence="1" id="KW-0812">Transmembrane</keyword>
<dbReference type="EMBL" id="FOIM01000029">
    <property type="protein sequence ID" value="SEU08721.1"/>
    <property type="molecule type" value="Genomic_DNA"/>
</dbReference>
<evidence type="ECO:0000256" key="2">
    <source>
        <dbReference type="SAM" id="SignalP"/>
    </source>
</evidence>
<sequence length="416" mass="46751">MRAAGRLKKAFPAWLGKKQICCVLAGLLLGGIAQAAGTAGTEGAAGELRRPGYGQEEETRQVMVKGLFEEEVPVEIRLAGREYRADEIHRVYQQVLEELPERIRGGNLSLNQVRNDLNLISRMDEYGITLRWESEHCELVDSFGAVNAQDVPEGGAEVELRVELTDGRYPEQYVLPVRVVPEKTGARDLALEGFIRTVEEADRAQRESEWLKLPDTYNGAALQYQEPRESPFPSLAALGFAAAVLLTAKERSDKEKAAKQRENQLLMDYPEVVSKLMIFLGAGMTVRTAWERIAGDYRDMLGSGRRTPRHVYEEMYETCCQMSRGVPEGQAYGEFGRRCGLLPYMKLCSLLEQNRKNGSRNVRELLRAEMTEAFELRKHGARRMGEEAGTRLLLPLFLMLGVVMVMVAVPAMLEFM</sequence>
<keyword evidence="1" id="KW-1133">Transmembrane helix</keyword>
<feature type="transmembrane region" description="Helical" evidence="1">
    <location>
        <begin position="392"/>
        <end position="413"/>
    </location>
</feature>
<proteinExistence type="predicted"/>
<name>A0A1I0JF77_9FIRM</name>